<comment type="caution">
    <text evidence="1">The sequence shown here is derived from an EMBL/GenBank/DDBJ whole genome shotgun (WGS) entry which is preliminary data.</text>
</comment>
<evidence type="ECO:0000313" key="2">
    <source>
        <dbReference type="Proteomes" id="UP000076962"/>
    </source>
</evidence>
<sequence length="61" mass="7328">MRWERECVTSELSELVKHLRTAFKGLTKKRCSTNPIYNGRCRKPCVTRIRFNGELVLYYFQ</sequence>
<accession>A0A176RXK9</accession>
<gene>
    <name evidence="1" type="ORF">THIOM_003850</name>
</gene>
<name>A0A176RXK9_9GAMM</name>
<evidence type="ECO:0000313" key="1">
    <source>
        <dbReference type="EMBL" id="OAD20446.1"/>
    </source>
</evidence>
<dbReference type="Proteomes" id="UP000076962">
    <property type="component" value="Unassembled WGS sequence"/>
</dbReference>
<dbReference type="EMBL" id="LUTY01002369">
    <property type="protein sequence ID" value="OAD20446.1"/>
    <property type="molecule type" value="Genomic_DNA"/>
</dbReference>
<proteinExistence type="predicted"/>
<reference evidence="1 2" key="1">
    <citation type="submission" date="2016-05" db="EMBL/GenBank/DDBJ databases">
        <title>Single-cell genome of chain-forming Candidatus Thiomargarita nelsonii and comparison to other large sulfur-oxidizing bacteria.</title>
        <authorList>
            <person name="Winkel M."/>
            <person name="Salman V."/>
            <person name="Woyke T."/>
            <person name="Schulz-Vogt H."/>
            <person name="Richter M."/>
            <person name="Flood B."/>
            <person name="Bailey J."/>
            <person name="Amann R."/>
            <person name="Mussmann M."/>
        </authorList>
    </citation>
    <scope>NUCLEOTIDE SEQUENCE [LARGE SCALE GENOMIC DNA]</scope>
    <source>
        <strain evidence="1 2">THI036</strain>
    </source>
</reference>
<organism evidence="1 2">
    <name type="scientific">Candidatus Thiomargarita nelsonii</name>
    <dbReference type="NCBI Taxonomy" id="1003181"/>
    <lineage>
        <taxon>Bacteria</taxon>
        <taxon>Pseudomonadati</taxon>
        <taxon>Pseudomonadota</taxon>
        <taxon>Gammaproteobacteria</taxon>
        <taxon>Thiotrichales</taxon>
        <taxon>Thiotrichaceae</taxon>
        <taxon>Thiomargarita</taxon>
    </lineage>
</organism>
<dbReference type="AlphaFoldDB" id="A0A176RXK9"/>
<keyword evidence="2" id="KW-1185">Reference proteome</keyword>
<protein>
    <submittedName>
        <fullName evidence="1">Uncharacterized protein</fullName>
    </submittedName>
</protein>